<dbReference type="RefSeq" id="WP_199705425.1">
    <property type="nucleotide sequence ID" value="NZ_JAEMNV010000005.1"/>
</dbReference>
<keyword evidence="4" id="KW-1185">Reference proteome</keyword>
<keyword evidence="2" id="KW-1133">Transmembrane helix</keyword>
<keyword evidence="2" id="KW-0472">Membrane</keyword>
<proteinExistence type="predicted"/>
<evidence type="ECO:0000313" key="4">
    <source>
        <dbReference type="Proteomes" id="UP000655868"/>
    </source>
</evidence>
<name>A0A934NS95_9NOCA</name>
<sequence>MPNSFLWIGLVVLWLFVLFPMLADRHPRIRQTTDAALATRVLFRGGSKRRGRGPASGHDSDPNWRPANPGKSDRRGIDAEDLMDTHAEEEATDTDVTEQDDHVVAGARRRTGTAAAPGRSGSGGSGGSDDGDEFDEAAESREFVPNRRGRGGFDPEADAIARAARYSFRQRAVLGLILTAIMTAGLAVVISTTMWWACGLAVVILGGYLTYLRKQVRLEEDIRRRRMARLGRARLGVESREDEELRLVPARLRRPGAVVVEIDDEDPVFDHLDHFDEAAIDRTTQGRPAAGMRRAAGE</sequence>
<feature type="region of interest" description="Disordered" evidence="1">
    <location>
        <begin position="45"/>
        <end position="76"/>
    </location>
</feature>
<comment type="caution">
    <text evidence="3">The sequence shown here is derived from an EMBL/GenBank/DDBJ whole genome shotgun (WGS) entry which is preliminary data.</text>
</comment>
<feature type="transmembrane region" description="Helical" evidence="2">
    <location>
        <begin position="6"/>
        <end position="23"/>
    </location>
</feature>
<evidence type="ECO:0000256" key="2">
    <source>
        <dbReference type="SAM" id="Phobius"/>
    </source>
</evidence>
<dbReference type="NCBIfam" id="NF045516">
    <property type="entry name" value="GlpR"/>
    <property type="match status" value="1"/>
</dbReference>
<evidence type="ECO:0000256" key="1">
    <source>
        <dbReference type="SAM" id="MobiDB-lite"/>
    </source>
</evidence>
<dbReference type="AlphaFoldDB" id="A0A934NS95"/>
<accession>A0A934NS95</accession>
<gene>
    <name evidence="3" type="ORF">JGU71_16750</name>
</gene>
<feature type="transmembrane region" description="Helical" evidence="2">
    <location>
        <begin position="172"/>
        <end position="188"/>
    </location>
</feature>
<feature type="transmembrane region" description="Helical" evidence="2">
    <location>
        <begin position="194"/>
        <end position="212"/>
    </location>
</feature>
<keyword evidence="2" id="KW-0812">Transmembrane</keyword>
<dbReference type="InterPro" id="IPR053779">
    <property type="entry name" value="GlpR"/>
</dbReference>
<protein>
    <recommendedName>
        <fullName evidence="5">Transmembrane protein</fullName>
    </recommendedName>
</protein>
<organism evidence="3 4">
    <name type="scientific">Antrihabitans stalagmiti</name>
    <dbReference type="NCBI Taxonomy" id="2799499"/>
    <lineage>
        <taxon>Bacteria</taxon>
        <taxon>Bacillati</taxon>
        <taxon>Actinomycetota</taxon>
        <taxon>Actinomycetes</taxon>
        <taxon>Mycobacteriales</taxon>
        <taxon>Nocardiaceae</taxon>
        <taxon>Antrihabitans</taxon>
    </lineage>
</organism>
<feature type="region of interest" description="Disordered" evidence="1">
    <location>
        <begin position="108"/>
        <end position="154"/>
    </location>
</feature>
<dbReference type="Proteomes" id="UP000655868">
    <property type="component" value="Unassembled WGS sequence"/>
</dbReference>
<evidence type="ECO:0000313" key="3">
    <source>
        <dbReference type="EMBL" id="MBJ8340541.1"/>
    </source>
</evidence>
<reference evidence="3" key="1">
    <citation type="submission" date="2020-12" db="EMBL/GenBank/DDBJ databases">
        <title>Antrihabitans popcorni sp. nov. and Antrihabitans auranticaus sp. nov., isolated from a larva cave.</title>
        <authorList>
            <person name="Lee S.D."/>
            <person name="Kim I.S."/>
        </authorList>
    </citation>
    <scope>NUCLEOTIDE SEQUENCE</scope>
    <source>
        <strain evidence="3">YC3-6</strain>
    </source>
</reference>
<dbReference type="EMBL" id="JAEMNV010000005">
    <property type="protein sequence ID" value="MBJ8340541.1"/>
    <property type="molecule type" value="Genomic_DNA"/>
</dbReference>
<evidence type="ECO:0008006" key="5">
    <source>
        <dbReference type="Google" id="ProtNLM"/>
    </source>
</evidence>